<keyword evidence="3" id="KW-0677">Repeat</keyword>
<evidence type="ECO:0000313" key="11">
    <source>
        <dbReference type="Proteomes" id="UP001162741"/>
    </source>
</evidence>
<protein>
    <submittedName>
        <fullName evidence="10">Fic family protein</fullName>
    </submittedName>
</protein>
<dbReference type="InterPro" id="IPR003812">
    <property type="entry name" value="Fido"/>
</dbReference>
<evidence type="ECO:0000259" key="9">
    <source>
        <dbReference type="PROSITE" id="PS51459"/>
    </source>
</evidence>
<evidence type="ECO:0000256" key="7">
    <source>
        <dbReference type="ARBA" id="ARBA00022989"/>
    </source>
</evidence>
<comment type="subcellular location">
    <subcellularLocation>
        <location evidence="1">Membrane</location>
        <topology evidence="1">Single-pass membrane protein</topology>
    </subcellularLocation>
</comment>
<evidence type="ECO:0000256" key="1">
    <source>
        <dbReference type="ARBA" id="ARBA00004167"/>
    </source>
</evidence>
<accession>A0ABY6J410</accession>
<evidence type="ECO:0000256" key="4">
    <source>
        <dbReference type="ARBA" id="ARBA00022741"/>
    </source>
</evidence>
<keyword evidence="2" id="KW-0812">Transmembrane</keyword>
<evidence type="ECO:0000256" key="5">
    <source>
        <dbReference type="ARBA" id="ARBA00022803"/>
    </source>
</evidence>
<dbReference type="PANTHER" id="PTHR13504:SF34">
    <property type="entry name" value="PROTEIN ADENYLYLTRANSFERASE FICD"/>
    <property type="match status" value="1"/>
</dbReference>
<dbReference type="EMBL" id="CP107006">
    <property type="protein sequence ID" value="UYQ94401.1"/>
    <property type="molecule type" value="Genomic_DNA"/>
</dbReference>
<dbReference type="InterPro" id="IPR036597">
    <property type="entry name" value="Fido-like_dom_sf"/>
</dbReference>
<dbReference type="InterPro" id="IPR040198">
    <property type="entry name" value="Fido_containing"/>
</dbReference>
<evidence type="ECO:0000256" key="8">
    <source>
        <dbReference type="ARBA" id="ARBA00023136"/>
    </source>
</evidence>
<dbReference type="Gene3D" id="1.10.3290.10">
    <property type="entry name" value="Fido-like domain"/>
    <property type="match status" value="1"/>
</dbReference>
<dbReference type="PANTHER" id="PTHR13504">
    <property type="entry name" value="FIDO DOMAIN-CONTAINING PROTEIN DDB_G0283145"/>
    <property type="match status" value="1"/>
</dbReference>
<evidence type="ECO:0000256" key="3">
    <source>
        <dbReference type="ARBA" id="ARBA00022737"/>
    </source>
</evidence>
<keyword evidence="5" id="KW-0802">TPR repeat</keyword>
<keyword evidence="6" id="KW-0067">ATP-binding</keyword>
<sequence>MRMELQIIPTGLLADFKAEVDERASTTAFNALEDAELSTAGFSFYTSVASVYSSKIEGAEIELDSYIKHKRFGIQFQPDYTRKTDDLYTAYQYAQSAPFDRTTLVEAHKLLTRHILPVASQGKFRNQNMYVTTNDGRIEYVAASPFSVTMEMEKLYADITTLQAIDLSIAEVFYFASMIHLVFVKIHPWADGNGRSARLLEKWFLAVKLGEKAWFVQSEKYYYERHRSYYDNIQALRLEYDELDYANAGAFLRMLVAAVF</sequence>
<dbReference type="Proteomes" id="UP001162741">
    <property type="component" value="Chromosome"/>
</dbReference>
<reference evidence="10" key="1">
    <citation type="submission" date="2022-10" db="EMBL/GenBank/DDBJ databases">
        <title>Chitinophaga sp. nov., isolated from soil.</title>
        <authorList>
            <person name="Jeon C.O."/>
        </authorList>
    </citation>
    <scope>NUCLEOTIDE SEQUENCE</scope>
    <source>
        <strain evidence="10">R8</strain>
    </source>
</reference>
<keyword evidence="11" id="KW-1185">Reference proteome</keyword>
<organism evidence="10 11">
    <name type="scientific">Chitinophaga horti</name>
    <dbReference type="NCBI Taxonomy" id="2920382"/>
    <lineage>
        <taxon>Bacteria</taxon>
        <taxon>Pseudomonadati</taxon>
        <taxon>Bacteroidota</taxon>
        <taxon>Chitinophagia</taxon>
        <taxon>Chitinophagales</taxon>
        <taxon>Chitinophagaceae</taxon>
        <taxon>Chitinophaga</taxon>
    </lineage>
</organism>
<evidence type="ECO:0000313" key="10">
    <source>
        <dbReference type="EMBL" id="UYQ94401.1"/>
    </source>
</evidence>
<name>A0ABY6J410_9BACT</name>
<keyword evidence="7" id="KW-1133">Transmembrane helix</keyword>
<dbReference type="PROSITE" id="PS51459">
    <property type="entry name" value="FIDO"/>
    <property type="match status" value="1"/>
</dbReference>
<evidence type="ECO:0000256" key="6">
    <source>
        <dbReference type="ARBA" id="ARBA00022840"/>
    </source>
</evidence>
<gene>
    <name evidence="10" type="ORF">MKQ68_04770</name>
</gene>
<keyword evidence="8" id="KW-0472">Membrane</keyword>
<dbReference type="Pfam" id="PF02661">
    <property type="entry name" value="Fic"/>
    <property type="match status" value="1"/>
</dbReference>
<feature type="domain" description="Fido" evidence="9">
    <location>
        <begin position="99"/>
        <end position="254"/>
    </location>
</feature>
<dbReference type="RefSeq" id="WP_244841321.1">
    <property type="nucleotide sequence ID" value="NZ_CP107006.1"/>
</dbReference>
<keyword evidence="4" id="KW-0547">Nucleotide-binding</keyword>
<evidence type="ECO:0000256" key="2">
    <source>
        <dbReference type="ARBA" id="ARBA00022692"/>
    </source>
</evidence>
<dbReference type="SUPFAM" id="SSF140931">
    <property type="entry name" value="Fic-like"/>
    <property type="match status" value="1"/>
</dbReference>
<proteinExistence type="predicted"/>